<dbReference type="EMBL" id="AAMBER010000003">
    <property type="protein sequence ID" value="EDF5512669.1"/>
    <property type="molecule type" value="Genomic_DNA"/>
</dbReference>
<evidence type="ECO:0000313" key="1">
    <source>
        <dbReference type="EMBL" id="EDF5512669.1"/>
    </source>
</evidence>
<proteinExistence type="predicted"/>
<comment type="caution">
    <text evidence="1">The sequence shown here is derived from an EMBL/GenBank/DDBJ whole genome shotgun (WGS) entry which is preliminary data.</text>
</comment>
<sequence>MNNRPSSVSANQTAIITATVTTAMKPVKFRGKTTHACTCVVDNIEGVASLNSGDELGLTLCHHNWMKCGGYPRLKPGQAIKLKVIAGVDPCLSVSSKGRTQHEARLVMIPVGFRYSHDRAAELMEVMP</sequence>
<dbReference type="AlphaFoldDB" id="A0A628UZN2"/>
<organism evidence="1">
    <name type="scientific">Salmonella enterica</name>
    <name type="common">Salmonella choleraesuis</name>
    <dbReference type="NCBI Taxonomy" id="28901"/>
    <lineage>
        <taxon>Bacteria</taxon>
        <taxon>Pseudomonadati</taxon>
        <taxon>Pseudomonadota</taxon>
        <taxon>Gammaproteobacteria</taxon>
        <taxon>Enterobacterales</taxon>
        <taxon>Enterobacteriaceae</taxon>
        <taxon>Salmonella</taxon>
    </lineage>
</organism>
<protein>
    <submittedName>
        <fullName evidence="1">Uncharacterized protein</fullName>
    </submittedName>
</protein>
<reference evidence="1" key="1">
    <citation type="submission" date="2019-10" db="EMBL/GenBank/DDBJ databases">
        <authorList>
            <consortium name="PulseNet: The National Subtyping Network for Foodborne Disease Surveillance"/>
            <person name="Tarr C.L."/>
            <person name="Trees E."/>
            <person name="Katz L.S."/>
            <person name="Carleton-Romer H.A."/>
            <person name="Stroika S."/>
            <person name="Kucerova Z."/>
            <person name="Roache K.F."/>
            <person name="Sabol A.L."/>
            <person name="Besser J."/>
            <person name="Gerner-Smidt P."/>
        </authorList>
    </citation>
    <scope>NUCLEOTIDE SEQUENCE</scope>
    <source>
        <strain evidence="1">PNUSAS102632</strain>
    </source>
</reference>
<gene>
    <name evidence="1" type="ORF">GB848_06520</name>
</gene>
<name>A0A628UZN2_SALER</name>
<accession>A0A628UZN2</accession>